<keyword evidence="4" id="KW-1185">Reference proteome</keyword>
<name>A0A218U7J1_9PASE</name>
<accession>A0A218U7J1</accession>
<dbReference type="GO" id="GO:0005930">
    <property type="term" value="C:axoneme"/>
    <property type="evidence" value="ECO:0007669"/>
    <property type="project" value="TreeGrafter"/>
</dbReference>
<feature type="domain" description="Cep192-like" evidence="2">
    <location>
        <begin position="4"/>
        <end position="59"/>
    </location>
</feature>
<dbReference type="PANTHER" id="PTHR23053:SF0">
    <property type="entry name" value="HYDROCEPHALUS-INDUCING PROTEIN HOMOLOG"/>
    <property type="match status" value="1"/>
</dbReference>
<dbReference type="Proteomes" id="UP000197619">
    <property type="component" value="Unassembled WGS sequence"/>
</dbReference>
<dbReference type="InterPro" id="IPR033305">
    <property type="entry name" value="Hydin-like"/>
</dbReference>
<dbReference type="EMBL" id="MUZQ01000973">
    <property type="protein sequence ID" value="OWK49470.1"/>
    <property type="molecule type" value="Genomic_DNA"/>
</dbReference>
<gene>
    <name evidence="3" type="primary">HYDIN</name>
    <name evidence="3" type="ORF">RLOC_00001509</name>
</gene>
<dbReference type="InterPro" id="IPR054089">
    <property type="entry name" value="Cep192-like_D3"/>
</dbReference>
<evidence type="ECO:0000259" key="2">
    <source>
        <dbReference type="Pfam" id="PF22067"/>
    </source>
</evidence>
<dbReference type="PANTHER" id="PTHR23053">
    <property type="entry name" value="DLEC1 DELETED IN LUNG AND ESOPHAGEAL CANCER 1"/>
    <property type="match status" value="1"/>
</dbReference>
<comment type="caution">
    <text evidence="3">The sequence shown here is derived from an EMBL/GenBank/DDBJ whole genome shotgun (WGS) entry which is preliminary data.</text>
</comment>
<evidence type="ECO:0000313" key="3">
    <source>
        <dbReference type="EMBL" id="OWK49470.1"/>
    </source>
</evidence>
<reference evidence="3 4" key="1">
    <citation type="submission" date="2017-05" db="EMBL/GenBank/DDBJ databases">
        <title>Genome of assembly of the Bengalese finch, Lonchura striata domestica.</title>
        <authorList>
            <person name="Colquitt B.M."/>
            <person name="Brainard M.S."/>
        </authorList>
    </citation>
    <scope>NUCLEOTIDE SEQUENCE [LARGE SCALE GENOMIC DNA]</scope>
    <source>
        <strain evidence="3">White83orange57</strain>
    </source>
</reference>
<sequence length="513" mass="57812">MLPVLQPTSQSFTLFNNGFVPIDFRMEIIHRPDCFVVEPKEGVIPARGELPVTVTATLDHTECFDDNIHLFIGNSFWAVCRLQALGTGTAIAIDKPFAPELNLGYQFSFVPCVRQFKLTNRGPYFHGLFWSMECYSPPKAEGKSVSALSSPKDDSQSPKRAASTFGLETSSMKLQPGESADLVLRGFSNITQEVQDYVLCKALIGEKGTEEKIIETIITCEFIHPSVEASARQLSFRVEKHGKWLVFQVPPQPFENPHLPLELEGFGCSVDVPYTRLKVEEGSIAPGEKQVLKFSYMPGLSGAFIRTYQLKVGHLDPENIFLKGEASFPMISVNLPWNIIENEKYEKTLKRLITHQQIFNQWNKSVVRKKTRRPKTETLKSQTLKTQTTESQTLKTRNPKTQDLKPHIPRSGTVISFANSVWAGKDAGVVSLEMRSWLREQEVSQTLSSQTGGPHTPSQREQRGILSQSNSQMQIKMMRMLIEKPFLELQKALPSHPLKSRFPDEELCQSLGK</sequence>
<dbReference type="GO" id="GO:0003341">
    <property type="term" value="P:cilium movement"/>
    <property type="evidence" value="ECO:0007669"/>
    <property type="project" value="TreeGrafter"/>
</dbReference>
<evidence type="ECO:0000313" key="4">
    <source>
        <dbReference type="Proteomes" id="UP000197619"/>
    </source>
</evidence>
<feature type="region of interest" description="Disordered" evidence="1">
    <location>
        <begin position="443"/>
        <end position="471"/>
    </location>
</feature>
<dbReference type="InterPro" id="IPR013783">
    <property type="entry name" value="Ig-like_fold"/>
</dbReference>
<feature type="region of interest" description="Disordered" evidence="1">
    <location>
        <begin position="367"/>
        <end position="409"/>
    </location>
</feature>
<dbReference type="GO" id="GO:1904158">
    <property type="term" value="P:axonemal central apparatus assembly"/>
    <property type="evidence" value="ECO:0007669"/>
    <property type="project" value="TreeGrafter"/>
</dbReference>
<dbReference type="AlphaFoldDB" id="A0A218U7J1"/>
<dbReference type="Gene3D" id="2.60.40.10">
    <property type="entry name" value="Immunoglobulins"/>
    <property type="match status" value="1"/>
</dbReference>
<protein>
    <submittedName>
        <fullName evidence="3">Hydrocephalus-inducing protein</fullName>
    </submittedName>
</protein>
<proteinExistence type="predicted"/>
<organism evidence="3 4">
    <name type="scientific">Lonchura striata</name>
    <name type="common">white-rumped munia</name>
    <dbReference type="NCBI Taxonomy" id="40157"/>
    <lineage>
        <taxon>Eukaryota</taxon>
        <taxon>Metazoa</taxon>
        <taxon>Chordata</taxon>
        <taxon>Craniata</taxon>
        <taxon>Vertebrata</taxon>
        <taxon>Euteleostomi</taxon>
        <taxon>Archelosauria</taxon>
        <taxon>Archosauria</taxon>
        <taxon>Dinosauria</taxon>
        <taxon>Saurischia</taxon>
        <taxon>Theropoda</taxon>
        <taxon>Coelurosauria</taxon>
        <taxon>Aves</taxon>
        <taxon>Neognathae</taxon>
        <taxon>Neoaves</taxon>
        <taxon>Telluraves</taxon>
        <taxon>Australaves</taxon>
        <taxon>Passeriformes</taxon>
        <taxon>Passeroidea</taxon>
        <taxon>Estrildidae</taxon>
        <taxon>Estrildinae</taxon>
        <taxon>Lonchura</taxon>
    </lineage>
</organism>
<evidence type="ECO:0000256" key="1">
    <source>
        <dbReference type="SAM" id="MobiDB-lite"/>
    </source>
</evidence>
<feature type="compositionally biased region" description="Low complexity" evidence="1">
    <location>
        <begin position="379"/>
        <end position="396"/>
    </location>
</feature>
<feature type="compositionally biased region" description="Polar residues" evidence="1">
    <location>
        <begin position="443"/>
        <end position="457"/>
    </location>
</feature>
<dbReference type="Pfam" id="PF22067">
    <property type="entry name" value="Cep192_D3"/>
    <property type="match status" value="1"/>
</dbReference>